<organism evidence="3">
    <name type="scientific">freshwater metagenome</name>
    <dbReference type="NCBI Taxonomy" id="449393"/>
    <lineage>
        <taxon>unclassified sequences</taxon>
        <taxon>metagenomes</taxon>
        <taxon>ecological metagenomes</taxon>
    </lineage>
</organism>
<feature type="region of interest" description="Disordered" evidence="1">
    <location>
        <begin position="39"/>
        <end position="74"/>
    </location>
</feature>
<sequence length="187" mass="19087">MSKSKLMAVIALATLFGLPAAAHASGVSDKQAPISAIANLHAGDDDGQEDGEDGGHSEYEDEGEEDDAFNGTAGDVDDSFVVPPVVGHIEDNAPGSGKAQIYPEDGEEYVPLGAPQISSGDAKVGEAIRVDRVVPSTKTPTDLFVDTAVLGLGAIGSGALVLGGVVGARAIKARRSGEKFDYFYGGK</sequence>
<protein>
    <submittedName>
        <fullName evidence="3">Unannotated protein</fullName>
    </submittedName>
</protein>
<proteinExistence type="predicted"/>
<keyword evidence="2" id="KW-0472">Membrane</keyword>
<feature type="transmembrane region" description="Helical" evidence="2">
    <location>
        <begin position="148"/>
        <end position="171"/>
    </location>
</feature>
<keyword evidence="2" id="KW-0812">Transmembrane</keyword>
<keyword evidence="2" id="KW-1133">Transmembrane helix</keyword>
<dbReference type="AlphaFoldDB" id="A0A6J7JLY3"/>
<gene>
    <name evidence="3" type="ORF">UFOPK3837_00014</name>
</gene>
<feature type="compositionally biased region" description="Acidic residues" evidence="1">
    <location>
        <begin position="59"/>
        <end position="68"/>
    </location>
</feature>
<evidence type="ECO:0000313" key="3">
    <source>
        <dbReference type="EMBL" id="CAB4944346.1"/>
    </source>
</evidence>
<name>A0A6J7JLY3_9ZZZZ</name>
<evidence type="ECO:0000256" key="1">
    <source>
        <dbReference type="SAM" id="MobiDB-lite"/>
    </source>
</evidence>
<evidence type="ECO:0000256" key="2">
    <source>
        <dbReference type="SAM" id="Phobius"/>
    </source>
</evidence>
<reference evidence="3" key="1">
    <citation type="submission" date="2020-05" db="EMBL/GenBank/DDBJ databases">
        <authorList>
            <person name="Chiriac C."/>
            <person name="Salcher M."/>
            <person name="Ghai R."/>
            <person name="Kavagutti S V."/>
        </authorList>
    </citation>
    <scope>NUCLEOTIDE SEQUENCE</scope>
</reference>
<accession>A0A6J7JLY3</accession>
<dbReference type="EMBL" id="CAFBNO010000001">
    <property type="protein sequence ID" value="CAB4944346.1"/>
    <property type="molecule type" value="Genomic_DNA"/>
</dbReference>